<accession>A0ABR1XXW1</accession>
<evidence type="ECO:0000259" key="3">
    <source>
        <dbReference type="PROSITE" id="PS50048"/>
    </source>
</evidence>
<evidence type="ECO:0000313" key="4">
    <source>
        <dbReference type="EMBL" id="KAK8170117.1"/>
    </source>
</evidence>
<dbReference type="Pfam" id="PF00172">
    <property type="entry name" value="Zn_clus"/>
    <property type="match status" value="1"/>
</dbReference>
<name>A0ABR1XXW1_9PEZI</name>
<comment type="caution">
    <text evidence="4">The sequence shown here is derived from an EMBL/GenBank/DDBJ whole genome shotgun (WGS) entry which is preliminary data.</text>
</comment>
<dbReference type="PROSITE" id="PS50048">
    <property type="entry name" value="ZN2_CY6_FUNGAL_2"/>
    <property type="match status" value="1"/>
</dbReference>
<protein>
    <recommendedName>
        <fullName evidence="3">Zn(2)-C6 fungal-type domain-containing protein</fullName>
    </recommendedName>
</protein>
<organism evidence="4 5">
    <name type="scientific">Phyllosticta citrichinensis</name>
    <dbReference type="NCBI Taxonomy" id="1130410"/>
    <lineage>
        <taxon>Eukaryota</taxon>
        <taxon>Fungi</taxon>
        <taxon>Dikarya</taxon>
        <taxon>Ascomycota</taxon>
        <taxon>Pezizomycotina</taxon>
        <taxon>Dothideomycetes</taxon>
        <taxon>Dothideomycetes incertae sedis</taxon>
        <taxon>Botryosphaeriales</taxon>
        <taxon>Phyllostictaceae</taxon>
        <taxon>Phyllosticta</taxon>
    </lineage>
</organism>
<feature type="region of interest" description="Disordered" evidence="2">
    <location>
        <begin position="87"/>
        <end position="140"/>
    </location>
</feature>
<dbReference type="PROSITE" id="PS00463">
    <property type="entry name" value="ZN2_CY6_FUNGAL_1"/>
    <property type="match status" value="1"/>
</dbReference>
<sequence length="453" mass="50962">MEPWDRGSHNASPAAMSDQNDGPDAVTKKLLSRRTHRKSRTGCGNCKTRRIKCDETNPECANCSKHDLCCDYVTGVLGQVIAAPAPLTAEPPKRKRGRPRKIHNPSPAFAAPTPQPTPQSNAGATPALMSNAPSPTSLETSEDDLVDLDLMHHFSLEGHGNFFGPLPLSHYWKILVPKIGFSHPFLLHLALGYSALALAHARPDRKEHYILHAERHYIVGVRQVTALLPQLNEDNCVALYLAVSVIVLYAMSKGPRPGEYLLFGNQGSAEWLPLFRGVNSIIGLVYHTLSTGELAIMFKYRGVRDYGGSEPPPPTDWRRHLEDLRMFISDSDDPNTETYLGEVMRLNQSYLAVWGDREEKRQNPYMSSIFAWMYRTSNNFILCIQQKQPLALLIFAFLGVLMTSFPPENHWFMQGWPQHVVAGAYNFLPPDYRHWIHWHVEQVGWIPGTPTTP</sequence>
<dbReference type="Proteomes" id="UP001456524">
    <property type="component" value="Unassembled WGS sequence"/>
</dbReference>
<evidence type="ECO:0000256" key="2">
    <source>
        <dbReference type="SAM" id="MobiDB-lite"/>
    </source>
</evidence>
<dbReference type="EMBL" id="JBBWUH010000004">
    <property type="protein sequence ID" value="KAK8170117.1"/>
    <property type="molecule type" value="Genomic_DNA"/>
</dbReference>
<feature type="region of interest" description="Disordered" evidence="2">
    <location>
        <begin position="1"/>
        <end position="25"/>
    </location>
</feature>
<dbReference type="SMART" id="SM00066">
    <property type="entry name" value="GAL4"/>
    <property type="match status" value="1"/>
</dbReference>
<feature type="compositionally biased region" description="Basic residues" evidence="2">
    <location>
        <begin position="93"/>
        <end position="103"/>
    </location>
</feature>
<dbReference type="InterPro" id="IPR052400">
    <property type="entry name" value="Zn2-C6_fungal_TF"/>
</dbReference>
<proteinExistence type="predicted"/>
<feature type="domain" description="Zn(2)-C6 fungal-type" evidence="3">
    <location>
        <begin position="42"/>
        <end position="72"/>
    </location>
</feature>
<dbReference type="Gene3D" id="4.10.240.10">
    <property type="entry name" value="Zn(2)-C6 fungal-type DNA-binding domain"/>
    <property type="match status" value="1"/>
</dbReference>
<dbReference type="CDD" id="cd00067">
    <property type="entry name" value="GAL4"/>
    <property type="match status" value="1"/>
</dbReference>
<keyword evidence="1" id="KW-0539">Nucleus</keyword>
<evidence type="ECO:0000313" key="5">
    <source>
        <dbReference type="Proteomes" id="UP001456524"/>
    </source>
</evidence>
<dbReference type="InterPro" id="IPR036864">
    <property type="entry name" value="Zn2-C6_fun-type_DNA-bd_sf"/>
</dbReference>
<dbReference type="SUPFAM" id="SSF57701">
    <property type="entry name" value="Zn2/Cys6 DNA-binding domain"/>
    <property type="match status" value="1"/>
</dbReference>
<reference evidence="4 5" key="1">
    <citation type="journal article" date="2022" name="G3 (Bethesda)">
        <title>Enemy or ally: a genomic approach to elucidate the lifestyle of Phyllosticta citrichinaensis.</title>
        <authorList>
            <person name="Buijs V.A."/>
            <person name="Groenewald J.Z."/>
            <person name="Haridas S."/>
            <person name="LaButti K.M."/>
            <person name="Lipzen A."/>
            <person name="Martin F.M."/>
            <person name="Barry K."/>
            <person name="Grigoriev I.V."/>
            <person name="Crous P.W."/>
            <person name="Seidl M.F."/>
        </authorList>
    </citation>
    <scope>NUCLEOTIDE SEQUENCE [LARGE SCALE GENOMIC DNA]</scope>
    <source>
        <strain evidence="4 5">CBS 129764</strain>
    </source>
</reference>
<keyword evidence="5" id="KW-1185">Reference proteome</keyword>
<dbReference type="InterPro" id="IPR001138">
    <property type="entry name" value="Zn2Cys6_DnaBD"/>
</dbReference>
<dbReference type="PANTHER" id="PTHR47657:SF13">
    <property type="entry name" value="ZN(2)-C6 FUNGAL-TYPE DOMAIN-CONTAINING PROTEIN-RELATED"/>
    <property type="match status" value="1"/>
</dbReference>
<evidence type="ECO:0000256" key="1">
    <source>
        <dbReference type="ARBA" id="ARBA00023242"/>
    </source>
</evidence>
<dbReference type="PANTHER" id="PTHR47657">
    <property type="entry name" value="STEROL REGULATORY ELEMENT-BINDING PROTEIN ECM22"/>
    <property type="match status" value="1"/>
</dbReference>
<gene>
    <name evidence="4" type="ORF">IWX90DRAFT_198870</name>
</gene>